<dbReference type="Proteomes" id="UP001163603">
    <property type="component" value="Chromosome 6"/>
</dbReference>
<accession>A0ACC0YK36</accession>
<keyword evidence="2" id="KW-1185">Reference proteome</keyword>
<protein>
    <submittedName>
        <fullName evidence="1">Uncharacterized protein</fullName>
    </submittedName>
</protein>
<organism evidence="1 2">
    <name type="scientific">Pistacia integerrima</name>
    <dbReference type="NCBI Taxonomy" id="434235"/>
    <lineage>
        <taxon>Eukaryota</taxon>
        <taxon>Viridiplantae</taxon>
        <taxon>Streptophyta</taxon>
        <taxon>Embryophyta</taxon>
        <taxon>Tracheophyta</taxon>
        <taxon>Spermatophyta</taxon>
        <taxon>Magnoliopsida</taxon>
        <taxon>eudicotyledons</taxon>
        <taxon>Gunneridae</taxon>
        <taxon>Pentapetalae</taxon>
        <taxon>rosids</taxon>
        <taxon>malvids</taxon>
        <taxon>Sapindales</taxon>
        <taxon>Anacardiaceae</taxon>
        <taxon>Pistacia</taxon>
    </lineage>
</organism>
<reference evidence="2" key="1">
    <citation type="journal article" date="2023" name="G3 (Bethesda)">
        <title>Genome assembly and association tests identify interacting loci associated with vigor, precocity, and sex in interspecific pistachio rootstocks.</title>
        <authorList>
            <person name="Palmer W."/>
            <person name="Jacygrad E."/>
            <person name="Sagayaradj S."/>
            <person name="Cavanaugh K."/>
            <person name="Han R."/>
            <person name="Bertier L."/>
            <person name="Beede B."/>
            <person name="Kafkas S."/>
            <person name="Golino D."/>
            <person name="Preece J."/>
            <person name="Michelmore R."/>
        </authorList>
    </citation>
    <scope>NUCLEOTIDE SEQUENCE [LARGE SCALE GENOMIC DNA]</scope>
</reference>
<evidence type="ECO:0000313" key="2">
    <source>
        <dbReference type="Proteomes" id="UP001163603"/>
    </source>
</evidence>
<proteinExistence type="predicted"/>
<name>A0ACC0YK36_9ROSI</name>
<sequence length="144" mass="16533">MLPVSWQPLDCAPRNPRADHSSRDHDLRDLKGKVVVLDFWTYCCINCMHVLPDLELLEKKYKDKPFTVVRVHSAKFDNEKDLEAIRNVELGYGITHPVVNNGDMYLWRELGVNSWPTFAIVGPNGKLLAQLASEGHRKVLIIHF</sequence>
<comment type="caution">
    <text evidence="1">The sequence shown here is derived from an EMBL/GenBank/DDBJ whole genome shotgun (WGS) entry which is preliminary data.</text>
</comment>
<gene>
    <name evidence="1" type="ORF">Pint_22655</name>
</gene>
<evidence type="ECO:0000313" key="1">
    <source>
        <dbReference type="EMBL" id="KAJ0037391.1"/>
    </source>
</evidence>
<dbReference type="EMBL" id="CM047741">
    <property type="protein sequence ID" value="KAJ0037391.1"/>
    <property type="molecule type" value="Genomic_DNA"/>
</dbReference>